<sequence length="366" mass="41378">MSSRTLPLLFINLGGEMLYILDQRLRAQNIPADKAKKAIITTMFNKTFLEELFKPQELYSKKTLKTVITVTHHHPYDCCSCTQLYDLMTMAFKYQVLLCPRAKDILLVSFNHQGFCEGHPNVQYDLLFIMHVLCSYLYMYTTLSSGEFQLLRQTLLIFFQDMHIRVSIFLKDKVQNSNGRFVLPISGPVPHGTHIPGLIRMFSCNGEEVKRLQVRNGGNYTSVLREGSFEMFGERVIKLGTNMYVLLHTLINTAPNPLAKEELNMLARLMGGMDVQKPGNADSGFRVNLFATDEEEELSYCTCCGVTVKMVPHENLSQETYSLRAKHQANAELVKIMGDFTEEAGEPCPLSASSKGDDLLAMMDGL</sequence>
<dbReference type="PANTHER" id="PTHR21439:SF0">
    <property type="entry name" value="PROTEIN OSCP1"/>
    <property type="match status" value="1"/>
</dbReference>
<dbReference type="Pfam" id="PF10188">
    <property type="entry name" value="Oscp1"/>
    <property type="match status" value="1"/>
</dbReference>
<organism evidence="1 2">
    <name type="scientific">Oncorhynchus kisutch</name>
    <name type="common">Coho salmon</name>
    <name type="synonym">Salmo kisutch</name>
    <dbReference type="NCBI Taxonomy" id="8019"/>
    <lineage>
        <taxon>Eukaryota</taxon>
        <taxon>Metazoa</taxon>
        <taxon>Chordata</taxon>
        <taxon>Craniata</taxon>
        <taxon>Vertebrata</taxon>
        <taxon>Euteleostomi</taxon>
        <taxon>Actinopterygii</taxon>
        <taxon>Neopterygii</taxon>
        <taxon>Teleostei</taxon>
        <taxon>Protacanthopterygii</taxon>
        <taxon>Salmoniformes</taxon>
        <taxon>Salmonidae</taxon>
        <taxon>Salmoninae</taxon>
        <taxon>Oncorhynchus</taxon>
    </lineage>
</organism>
<dbReference type="AlphaFoldDB" id="A0A8C7M274"/>
<protein>
    <submittedName>
        <fullName evidence="1">Organic solute carrier partner 1</fullName>
    </submittedName>
</protein>
<reference evidence="1" key="1">
    <citation type="submission" date="2025-08" db="UniProtKB">
        <authorList>
            <consortium name="Ensembl"/>
        </authorList>
    </citation>
    <scope>IDENTIFICATION</scope>
</reference>
<dbReference type="InterPro" id="IPR019332">
    <property type="entry name" value="OSCP1"/>
</dbReference>
<dbReference type="GO" id="GO:0005737">
    <property type="term" value="C:cytoplasm"/>
    <property type="evidence" value="ECO:0007669"/>
    <property type="project" value="TreeGrafter"/>
</dbReference>
<dbReference type="PANTHER" id="PTHR21439">
    <property type="entry name" value="OXIDORED-NITRO DOMAIN-CONTAINING PROTEIN"/>
    <property type="match status" value="1"/>
</dbReference>
<keyword evidence="2" id="KW-1185">Reference proteome</keyword>
<dbReference type="GeneTree" id="ENSGT00390000004808"/>
<gene>
    <name evidence="1" type="primary">OSCP1</name>
</gene>
<name>A0A8C7M274_ONCKI</name>
<evidence type="ECO:0000313" key="2">
    <source>
        <dbReference type="Proteomes" id="UP000694557"/>
    </source>
</evidence>
<proteinExistence type="predicted"/>
<dbReference type="GO" id="GO:0005886">
    <property type="term" value="C:plasma membrane"/>
    <property type="evidence" value="ECO:0007669"/>
    <property type="project" value="TreeGrafter"/>
</dbReference>
<dbReference type="Proteomes" id="UP000694557">
    <property type="component" value="Unassembled WGS sequence"/>
</dbReference>
<accession>A0A8C7M274</accession>
<evidence type="ECO:0000313" key="1">
    <source>
        <dbReference type="Ensembl" id="ENSOKIP00005027772.1"/>
    </source>
</evidence>
<dbReference type="Ensembl" id="ENSOKIT00005029416.1">
    <property type="protein sequence ID" value="ENSOKIP00005027772.1"/>
    <property type="gene ID" value="ENSOKIG00005012056.1"/>
</dbReference>
<reference evidence="1" key="2">
    <citation type="submission" date="2025-09" db="UniProtKB">
        <authorList>
            <consortium name="Ensembl"/>
        </authorList>
    </citation>
    <scope>IDENTIFICATION</scope>
</reference>